<evidence type="ECO:0000313" key="2">
    <source>
        <dbReference type="Proteomes" id="UP000632498"/>
    </source>
</evidence>
<dbReference type="AlphaFoldDB" id="A0A917BS95"/>
<keyword evidence="2" id="KW-1185">Reference proteome</keyword>
<reference evidence="1" key="2">
    <citation type="submission" date="2020-09" db="EMBL/GenBank/DDBJ databases">
        <authorList>
            <person name="Sun Q."/>
            <person name="Zhou Y."/>
        </authorList>
    </citation>
    <scope>NUCLEOTIDE SEQUENCE</scope>
    <source>
        <strain evidence="1">CGMCC 1.15254</strain>
    </source>
</reference>
<dbReference type="SMART" id="SM00671">
    <property type="entry name" value="SEL1"/>
    <property type="match status" value="3"/>
</dbReference>
<dbReference type="Proteomes" id="UP000632498">
    <property type="component" value="Unassembled WGS sequence"/>
</dbReference>
<reference evidence="1" key="1">
    <citation type="journal article" date="2014" name="Int. J. Syst. Evol. Microbiol.">
        <title>Complete genome sequence of Corynebacterium casei LMG S-19264T (=DSM 44701T), isolated from a smear-ripened cheese.</title>
        <authorList>
            <consortium name="US DOE Joint Genome Institute (JGI-PGF)"/>
            <person name="Walter F."/>
            <person name="Albersmeier A."/>
            <person name="Kalinowski J."/>
            <person name="Ruckert C."/>
        </authorList>
    </citation>
    <scope>NUCLEOTIDE SEQUENCE</scope>
    <source>
        <strain evidence="1">CGMCC 1.15254</strain>
    </source>
</reference>
<sequence length="199" mass="23202">MKRNLYLFALLLTIITAVGYTIGKNWEKEAKITQVVVDRGAQVQTWRKQAMQGDPEAQYQLGIYYEKDRTDYLNAQKWYRVAATKGQHAGAQYKLAQLYMNGLGVENNLAEAMKWFRLSSAKGDVRAQFFMGVSYRDGWERKADFIEAYKWFLLANRDAPLVRAENERFDPYVALVELDRRMSKFDREQAEKMAQGWGK</sequence>
<dbReference type="Pfam" id="PF08238">
    <property type="entry name" value="Sel1"/>
    <property type="match status" value="3"/>
</dbReference>
<dbReference type="InterPro" id="IPR011990">
    <property type="entry name" value="TPR-like_helical_dom_sf"/>
</dbReference>
<dbReference type="SUPFAM" id="SSF81901">
    <property type="entry name" value="HCP-like"/>
    <property type="match status" value="1"/>
</dbReference>
<evidence type="ECO:0008006" key="3">
    <source>
        <dbReference type="Google" id="ProtNLM"/>
    </source>
</evidence>
<evidence type="ECO:0000313" key="1">
    <source>
        <dbReference type="EMBL" id="GGF56821.1"/>
    </source>
</evidence>
<proteinExistence type="predicted"/>
<dbReference type="Gene3D" id="1.25.40.10">
    <property type="entry name" value="Tetratricopeptide repeat domain"/>
    <property type="match status" value="1"/>
</dbReference>
<dbReference type="PANTHER" id="PTHR11102">
    <property type="entry name" value="SEL-1-LIKE PROTEIN"/>
    <property type="match status" value="1"/>
</dbReference>
<dbReference type="InterPro" id="IPR050767">
    <property type="entry name" value="Sel1_AlgK"/>
</dbReference>
<dbReference type="PANTHER" id="PTHR11102:SF160">
    <property type="entry name" value="ERAD-ASSOCIATED E3 UBIQUITIN-PROTEIN LIGASE COMPONENT HRD3"/>
    <property type="match status" value="1"/>
</dbReference>
<dbReference type="InterPro" id="IPR006597">
    <property type="entry name" value="Sel1-like"/>
</dbReference>
<comment type="caution">
    <text evidence="1">The sequence shown here is derived from an EMBL/GenBank/DDBJ whole genome shotgun (WGS) entry which is preliminary data.</text>
</comment>
<protein>
    <recommendedName>
        <fullName evidence="3">Sel1 repeat family protein</fullName>
    </recommendedName>
</protein>
<dbReference type="EMBL" id="BMHV01000004">
    <property type="protein sequence ID" value="GGF56821.1"/>
    <property type="molecule type" value="Genomic_DNA"/>
</dbReference>
<name>A0A917BS95_9PROT</name>
<organism evidence="1 2">
    <name type="scientific">Terasakiella brassicae</name>
    <dbReference type="NCBI Taxonomy" id="1634917"/>
    <lineage>
        <taxon>Bacteria</taxon>
        <taxon>Pseudomonadati</taxon>
        <taxon>Pseudomonadota</taxon>
        <taxon>Alphaproteobacteria</taxon>
        <taxon>Rhodospirillales</taxon>
        <taxon>Terasakiellaceae</taxon>
        <taxon>Terasakiella</taxon>
    </lineage>
</organism>
<dbReference type="RefSeq" id="WP_188661847.1">
    <property type="nucleotide sequence ID" value="NZ_BMHV01000004.1"/>
</dbReference>
<accession>A0A917BS95</accession>
<gene>
    <name evidence="1" type="ORF">GCM10011332_07840</name>
</gene>